<keyword evidence="4" id="KW-1185">Reference proteome</keyword>
<comment type="caution">
    <text evidence="3">The sequence shown here is derived from an EMBL/GenBank/DDBJ whole genome shotgun (WGS) entry which is preliminary data.</text>
</comment>
<dbReference type="GO" id="GO:0016746">
    <property type="term" value="F:acyltransferase activity"/>
    <property type="evidence" value="ECO:0007669"/>
    <property type="project" value="UniProtKB-KW"/>
</dbReference>
<dbReference type="PANTHER" id="PTHR43300">
    <property type="entry name" value="ACETYLTRANSFERASE"/>
    <property type="match status" value="1"/>
</dbReference>
<accession>A0ABW3HV25</accession>
<dbReference type="EMBL" id="JBHTJZ010000035">
    <property type="protein sequence ID" value="MFD0961408.1"/>
    <property type="molecule type" value="Genomic_DNA"/>
</dbReference>
<dbReference type="SUPFAM" id="SSF51161">
    <property type="entry name" value="Trimeric LpxA-like enzymes"/>
    <property type="match status" value="1"/>
</dbReference>
<dbReference type="Pfam" id="PF14602">
    <property type="entry name" value="Hexapep_2"/>
    <property type="match status" value="1"/>
</dbReference>
<dbReference type="InterPro" id="IPR018357">
    <property type="entry name" value="Hexapep_transf_CS"/>
</dbReference>
<dbReference type="Gene3D" id="2.160.10.10">
    <property type="entry name" value="Hexapeptide repeat proteins"/>
    <property type="match status" value="1"/>
</dbReference>
<evidence type="ECO:0000313" key="4">
    <source>
        <dbReference type="Proteomes" id="UP001596989"/>
    </source>
</evidence>
<dbReference type="CDD" id="cd04647">
    <property type="entry name" value="LbH_MAT_like"/>
    <property type="match status" value="1"/>
</dbReference>
<keyword evidence="3" id="KW-0012">Acyltransferase</keyword>
<name>A0ABW3HV25_9BACL</name>
<evidence type="ECO:0000256" key="2">
    <source>
        <dbReference type="ARBA" id="ARBA00022737"/>
    </source>
</evidence>
<gene>
    <name evidence="3" type="ORF">ACFQ2I_18815</name>
</gene>
<dbReference type="InterPro" id="IPR001451">
    <property type="entry name" value="Hexapep"/>
</dbReference>
<evidence type="ECO:0000313" key="3">
    <source>
        <dbReference type="EMBL" id="MFD0961408.1"/>
    </source>
</evidence>
<dbReference type="Proteomes" id="UP001596989">
    <property type="component" value="Unassembled WGS sequence"/>
</dbReference>
<dbReference type="PANTHER" id="PTHR43300:SF11">
    <property type="entry name" value="ACETYLTRANSFERASE RV3034C-RELATED"/>
    <property type="match status" value="1"/>
</dbReference>
<evidence type="ECO:0000256" key="1">
    <source>
        <dbReference type="ARBA" id="ARBA00022679"/>
    </source>
</evidence>
<proteinExistence type="predicted"/>
<dbReference type="PROSITE" id="PS00101">
    <property type="entry name" value="HEXAPEP_TRANSFERASES"/>
    <property type="match status" value="1"/>
</dbReference>
<organism evidence="3 4">
    <name type="scientific">Paenibacillus chungangensis</name>
    <dbReference type="NCBI Taxonomy" id="696535"/>
    <lineage>
        <taxon>Bacteria</taxon>
        <taxon>Bacillati</taxon>
        <taxon>Bacillota</taxon>
        <taxon>Bacilli</taxon>
        <taxon>Bacillales</taxon>
        <taxon>Paenibacillaceae</taxon>
        <taxon>Paenibacillus</taxon>
    </lineage>
</organism>
<sequence length="185" mass="20614">MKRIFHFIRARARKVLLEEIWLEDYVKLGMKIGRDCSIQPGVIFDYSHCWLIEIGNRVTIAPEAYILTHDTSSKSLIGYTRIGTVIIEDDVFIGARAIIMPGVTIGKGAIVAAGSVVTKTVESEMVVSGIPAIPIRSVTEQKSKLQQLMDSSKCYDESYTLSGRISAQKRETMMRELLGKSGFVR</sequence>
<dbReference type="RefSeq" id="WP_377566946.1">
    <property type="nucleotide sequence ID" value="NZ_JBHTJZ010000035.1"/>
</dbReference>
<protein>
    <submittedName>
        <fullName evidence="3">Acyltransferase</fullName>
    </submittedName>
</protein>
<reference evidence="4" key="1">
    <citation type="journal article" date="2019" name="Int. J. Syst. Evol. Microbiol.">
        <title>The Global Catalogue of Microorganisms (GCM) 10K type strain sequencing project: providing services to taxonomists for standard genome sequencing and annotation.</title>
        <authorList>
            <consortium name="The Broad Institute Genomics Platform"/>
            <consortium name="The Broad Institute Genome Sequencing Center for Infectious Disease"/>
            <person name="Wu L."/>
            <person name="Ma J."/>
        </authorList>
    </citation>
    <scope>NUCLEOTIDE SEQUENCE [LARGE SCALE GENOMIC DNA]</scope>
    <source>
        <strain evidence="4">CCUG 59129</strain>
    </source>
</reference>
<keyword evidence="1" id="KW-0808">Transferase</keyword>
<dbReference type="InterPro" id="IPR050179">
    <property type="entry name" value="Trans_hexapeptide_repeat"/>
</dbReference>
<dbReference type="InterPro" id="IPR011004">
    <property type="entry name" value="Trimer_LpxA-like_sf"/>
</dbReference>
<keyword evidence="2" id="KW-0677">Repeat</keyword>